<name>A0AA38HI43_9CUCU</name>
<organism evidence="4 5">
    <name type="scientific">Zophobas morio</name>
    <dbReference type="NCBI Taxonomy" id="2755281"/>
    <lineage>
        <taxon>Eukaryota</taxon>
        <taxon>Metazoa</taxon>
        <taxon>Ecdysozoa</taxon>
        <taxon>Arthropoda</taxon>
        <taxon>Hexapoda</taxon>
        <taxon>Insecta</taxon>
        <taxon>Pterygota</taxon>
        <taxon>Neoptera</taxon>
        <taxon>Endopterygota</taxon>
        <taxon>Coleoptera</taxon>
        <taxon>Polyphaga</taxon>
        <taxon>Cucujiformia</taxon>
        <taxon>Tenebrionidae</taxon>
        <taxon>Zophobas</taxon>
    </lineage>
</organism>
<dbReference type="Proteomes" id="UP001168821">
    <property type="component" value="Unassembled WGS sequence"/>
</dbReference>
<gene>
    <name evidence="4" type="ORF">Zmor_004310</name>
</gene>
<dbReference type="InterPro" id="IPR003762">
    <property type="entry name" value="Lara_isomerase"/>
</dbReference>
<dbReference type="GO" id="GO:0005829">
    <property type="term" value="C:cytosol"/>
    <property type="evidence" value="ECO:0007669"/>
    <property type="project" value="TreeGrafter"/>
</dbReference>
<protein>
    <recommendedName>
        <fullName evidence="3">L-arabinose isomerase central domain-containing protein</fullName>
    </recommendedName>
</protein>
<dbReference type="GO" id="GO:0019569">
    <property type="term" value="P:L-arabinose catabolic process to D-xylulose 5-phosphate"/>
    <property type="evidence" value="ECO:0007669"/>
    <property type="project" value="TreeGrafter"/>
</dbReference>
<dbReference type="AlphaFoldDB" id="A0AA38HI43"/>
<dbReference type="EMBL" id="JALNTZ010001501">
    <property type="protein sequence ID" value="KAJ3625356.1"/>
    <property type="molecule type" value="Genomic_DNA"/>
</dbReference>
<dbReference type="PANTHER" id="PTHR38464">
    <property type="entry name" value="L-ARABINOSE ISOMERASE"/>
    <property type="match status" value="1"/>
</dbReference>
<dbReference type="InterPro" id="IPR055390">
    <property type="entry name" value="AraA_central"/>
</dbReference>
<proteinExistence type="predicted"/>
<evidence type="ECO:0000256" key="1">
    <source>
        <dbReference type="ARBA" id="ARBA00023235"/>
    </source>
</evidence>
<dbReference type="SUPFAM" id="SSF53743">
    <property type="entry name" value="FucI/AraA N-terminal and middle domains"/>
    <property type="match status" value="1"/>
</dbReference>
<sequence>MDKVTEDQIDAMVAEYKKEYDFNAQQNEETFFNNQVRYQAKIEIALEKFLSANNYHAFTSNFEDLHNLEQLPGLACQHLMSKGYGFAGEGD</sequence>
<evidence type="ECO:0000313" key="5">
    <source>
        <dbReference type="Proteomes" id="UP001168821"/>
    </source>
</evidence>
<accession>A0AA38HI43</accession>
<dbReference type="InterPro" id="IPR009015">
    <property type="entry name" value="Fucose_isomerase_N/cen_sf"/>
</dbReference>
<keyword evidence="5" id="KW-1185">Reference proteome</keyword>
<reference evidence="4" key="1">
    <citation type="journal article" date="2023" name="G3 (Bethesda)">
        <title>Whole genome assemblies of Zophobas morio and Tenebrio molitor.</title>
        <authorList>
            <person name="Kaur S."/>
            <person name="Stinson S.A."/>
            <person name="diCenzo G.C."/>
        </authorList>
    </citation>
    <scope>NUCLEOTIDE SEQUENCE</scope>
    <source>
        <strain evidence="4">QUZm001</strain>
    </source>
</reference>
<feature type="domain" description="L-arabinose isomerase central" evidence="3">
    <location>
        <begin position="1"/>
        <end position="91"/>
    </location>
</feature>
<evidence type="ECO:0000259" key="3">
    <source>
        <dbReference type="Pfam" id="PF24856"/>
    </source>
</evidence>
<keyword evidence="2" id="KW-0119">Carbohydrate metabolism</keyword>
<comment type="caution">
    <text evidence="4">The sequence shown here is derived from an EMBL/GenBank/DDBJ whole genome shotgun (WGS) entry which is preliminary data.</text>
</comment>
<evidence type="ECO:0000313" key="4">
    <source>
        <dbReference type="EMBL" id="KAJ3625356.1"/>
    </source>
</evidence>
<dbReference type="GO" id="GO:0008733">
    <property type="term" value="F:L-arabinose isomerase activity"/>
    <property type="evidence" value="ECO:0007669"/>
    <property type="project" value="InterPro"/>
</dbReference>
<dbReference type="PANTHER" id="PTHR38464:SF1">
    <property type="entry name" value="L-ARABINOSE ISOMERASE"/>
    <property type="match status" value="1"/>
</dbReference>
<evidence type="ECO:0000256" key="2">
    <source>
        <dbReference type="ARBA" id="ARBA00023277"/>
    </source>
</evidence>
<dbReference type="Pfam" id="PF24856">
    <property type="entry name" value="AraA_central"/>
    <property type="match status" value="1"/>
</dbReference>
<keyword evidence="1" id="KW-0413">Isomerase</keyword>